<gene>
    <name evidence="2" type="ORF">QE152_g21876</name>
</gene>
<accession>A0AAW1KMR0</accession>
<keyword evidence="1" id="KW-0732">Signal</keyword>
<comment type="caution">
    <text evidence="2">The sequence shown here is derived from an EMBL/GenBank/DDBJ whole genome shotgun (WGS) entry which is preliminary data.</text>
</comment>
<dbReference type="AlphaFoldDB" id="A0AAW1KMR0"/>
<evidence type="ECO:0000313" key="3">
    <source>
        <dbReference type="Proteomes" id="UP001458880"/>
    </source>
</evidence>
<evidence type="ECO:0000256" key="1">
    <source>
        <dbReference type="SAM" id="SignalP"/>
    </source>
</evidence>
<dbReference type="PROSITE" id="PS51257">
    <property type="entry name" value="PROKAR_LIPOPROTEIN"/>
    <property type="match status" value="1"/>
</dbReference>
<organism evidence="2 3">
    <name type="scientific">Popillia japonica</name>
    <name type="common">Japanese beetle</name>
    <dbReference type="NCBI Taxonomy" id="7064"/>
    <lineage>
        <taxon>Eukaryota</taxon>
        <taxon>Metazoa</taxon>
        <taxon>Ecdysozoa</taxon>
        <taxon>Arthropoda</taxon>
        <taxon>Hexapoda</taxon>
        <taxon>Insecta</taxon>
        <taxon>Pterygota</taxon>
        <taxon>Neoptera</taxon>
        <taxon>Endopterygota</taxon>
        <taxon>Coleoptera</taxon>
        <taxon>Polyphaga</taxon>
        <taxon>Scarabaeiformia</taxon>
        <taxon>Scarabaeidae</taxon>
        <taxon>Rutelinae</taxon>
        <taxon>Popillia</taxon>
    </lineage>
</organism>
<protein>
    <submittedName>
        <fullName evidence="2">Uncharacterized protein</fullName>
    </submittedName>
</protein>
<dbReference type="EMBL" id="JASPKY010000206">
    <property type="protein sequence ID" value="KAK9720865.1"/>
    <property type="molecule type" value="Genomic_DNA"/>
</dbReference>
<reference evidence="2 3" key="1">
    <citation type="journal article" date="2024" name="BMC Genomics">
        <title>De novo assembly and annotation of Popillia japonica's genome with initial clues to its potential as an invasive pest.</title>
        <authorList>
            <person name="Cucini C."/>
            <person name="Boschi S."/>
            <person name="Funari R."/>
            <person name="Cardaioli E."/>
            <person name="Iannotti N."/>
            <person name="Marturano G."/>
            <person name="Paoli F."/>
            <person name="Bruttini M."/>
            <person name="Carapelli A."/>
            <person name="Frati F."/>
            <person name="Nardi F."/>
        </authorList>
    </citation>
    <scope>NUCLEOTIDE SEQUENCE [LARGE SCALE GENOMIC DNA]</scope>
    <source>
        <strain evidence="2">DMR45628</strain>
    </source>
</reference>
<proteinExistence type="predicted"/>
<keyword evidence="3" id="KW-1185">Reference proteome</keyword>
<name>A0AAW1KMR0_POPJA</name>
<feature type="signal peptide" evidence="1">
    <location>
        <begin position="1"/>
        <end position="22"/>
    </location>
</feature>
<feature type="chain" id="PRO_5043699331" evidence="1">
    <location>
        <begin position="23"/>
        <end position="140"/>
    </location>
</feature>
<dbReference type="Proteomes" id="UP001458880">
    <property type="component" value="Unassembled WGS sequence"/>
</dbReference>
<sequence>MKPVSVILAPLVLVACLHISHCFRVALPVEGDKEIDIYYIRGILHEHDVKYPAVVINKRTLLAGAKEPLESPLICFKHDCTPPKHSLYQDRYAFWTVASNTSLTVPKIFKGNITRAYCTLNDDTEFRKFSRETSPELIAL</sequence>
<evidence type="ECO:0000313" key="2">
    <source>
        <dbReference type="EMBL" id="KAK9720865.1"/>
    </source>
</evidence>